<sequence length="150" mass="17554">MRLYPVALMAFVASTEGLQVVPNSDSRRENIVTGEQPDVDGKTDRFLARESTYYSPATQYYYNEEEEGDYEQADEEEEDDYEETDDEEEEESDDQERRIKLFKKFGKKKKKRKRHHGSRESDEVTTPEPVVERPSLGKRIRTGLMNGLFD</sequence>
<keyword evidence="2" id="KW-1185">Reference proteome</keyword>
<accession>A0ACC0WMS9</accession>
<protein>
    <submittedName>
        <fullName evidence="1">Uncharacterized protein</fullName>
    </submittedName>
</protein>
<reference evidence="1 2" key="1">
    <citation type="journal article" date="2022" name="bioRxiv">
        <title>The genome of the oomycete Peronosclerospora sorghi, a cosmopolitan pathogen of maize and sorghum, is inflated with dispersed pseudogenes.</title>
        <authorList>
            <person name="Fletcher K."/>
            <person name="Martin F."/>
            <person name="Isakeit T."/>
            <person name="Cavanaugh K."/>
            <person name="Magill C."/>
            <person name="Michelmore R."/>
        </authorList>
    </citation>
    <scope>NUCLEOTIDE SEQUENCE [LARGE SCALE GENOMIC DNA]</scope>
    <source>
        <strain evidence="1">P6</strain>
    </source>
</reference>
<comment type="caution">
    <text evidence="1">The sequence shown here is derived from an EMBL/GenBank/DDBJ whole genome shotgun (WGS) entry which is preliminary data.</text>
</comment>
<name>A0ACC0WMS9_9STRA</name>
<gene>
    <name evidence="1" type="ORF">PsorP6_017331</name>
</gene>
<dbReference type="Proteomes" id="UP001163321">
    <property type="component" value="Chromosome 11"/>
</dbReference>
<dbReference type="EMBL" id="CM047590">
    <property type="protein sequence ID" value="KAI9919393.1"/>
    <property type="molecule type" value="Genomic_DNA"/>
</dbReference>
<proteinExistence type="predicted"/>
<evidence type="ECO:0000313" key="1">
    <source>
        <dbReference type="EMBL" id="KAI9919393.1"/>
    </source>
</evidence>
<evidence type="ECO:0000313" key="2">
    <source>
        <dbReference type="Proteomes" id="UP001163321"/>
    </source>
</evidence>
<organism evidence="1 2">
    <name type="scientific">Peronosclerospora sorghi</name>
    <dbReference type="NCBI Taxonomy" id="230839"/>
    <lineage>
        <taxon>Eukaryota</taxon>
        <taxon>Sar</taxon>
        <taxon>Stramenopiles</taxon>
        <taxon>Oomycota</taxon>
        <taxon>Peronosporomycetes</taxon>
        <taxon>Peronosporales</taxon>
        <taxon>Peronosporaceae</taxon>
        <taxon>Peronosclerospora</taxon>
    </lineage>
</organism>